<feature type="transmembrane region" description="Helical" evidence="2">
    <location>
        <begin position="165"/>
        <end position="183"/>
    </location>
</feature>
<dbReference type="InterPro" id="IPR038765">
    <property type="entry name" value="Papain-like_cys_pep_sf"/>
</dbReference>
<organism evidence="4 5">
    <name type="scientific">Clostridium omnivorum</name>
    <dbReference type="NCBI Taxonomy" id="1604902"/>
    <lineage>
        <taxon>Bacteria</taxon>
        <taxon>Bacillati</taxon>
        <taxon>Bacillota</taxon>
        <taxon>Clostridia</taxon>
        <taxon>Eubacteriales</taxon>
        <taxon>Clostridiaceae</taxon>
        <taxon>Clostridium</taxon>
    </lineage>
</organism>
<gene>
    <name evidence="4" type="ORF">bsdE14_04680</name>
</gene>
<feature type="compositionally biased region" description="Basic and acidic residues" evidence="1">
    <location>
        <begin position="567"/>
        <end position="576"/>
    </location>
</feature>
<dbReference type="PANTHER" id="PTHR42736:SF1">
    <property type="entry name" value="PROTEIN-GLUTAMINE GAMMA-GLUTAMYLTRANSFERASE"/>
    <property type="match status" value="1"/>
</dbReference>
<protein>
    <recommendedName>
        <fullName evidence="3">Transglutaminase-like domain-containing protein</fullName>
    </recommendedName>
</protein>
<feature type="transmembrane region" description="Helical" evidence="2">
    <location>
        <begin position="35"/>
        <end position="53"/>
    </location>
</feature>
<evidence type="ECO:0000313" key="4">
    <source>
        <dbReference type="EMBL" id="GLC29058.1"/>
    </source>
</evidence>
<feature type="transmembrane region" description="Helical" evidence="2">
    <location>
        <begin position="60"/>
        <end position="80"/>
    </location>
</feature>
<dbReference type="SMART" id="SM00460">
    <property type="entry name" value="TGc"/>
    <property type="match status" value="1"/>
</dbReference>
<dbReference type="Gene3D" id="3.10.620.30">
    <property type="match status" value="1"/>
</dbReference>
<feature type="transmembrane region" description="Helical" evidence="2">
    <location>
        <begin position="117"/>
        <end position="135"/>
    </location>
</feature>
<evidence type="ECO:0000259" key="3">
    <source>
        <dbReference type="SMART" id="SM00460"/>
    </source>
</evidence>
<evidence type="ECO:0000256" key="1">
    <source>
        <dbReference type="SAM" id="MobiDB-lite"/>
    </source>
</evidence>
<dbReference type="Pfam" id="PF01841">
    <property type="entry name" value="Transglut_core"/>
    <property type="match status" value="1"/>
</dbReference>
<keyword evidence="5" id="KW-1185">Reference proteome</keyword>
<evidence type="ECO:0000313" key="5">
    <source>
        <dbReference type="Proteomes" id="UP001208567"/>
    </source>
</evidence>
<dbReference type="EMBL" id="BRXR01000001">
    <property type="protein sequence ID" value="GLC29058.1"/>
    <property type="molecule type" value="Genomic_DNA"/>
</dbReference>
<feature type="transmembrane region" description="Helical" evidence="2">
    <location>
        <begin position="9"/>
        <end position="29"/>
    </location>
</feature>
<accession>A0ABQ5N1J0</accession>
<feature type="compositionally biased region" description="Polar residues" evidence="1">
    <location>
        <begin position="577"/>
        <end position="592"/>
    </location>
</feature>
<feature type="domain" description="Transglutaminase-like" evidence="3">
    <location>
        <begin position="484"/>
        <end position="559"/>
    </location>
</feature>
<proteinExistence type="predicted"/>
<evidence type="ECO:0000256" key="2">
    <source>
        <dbReference type="SAM" id="Phobius"/>
    </source>
</evidence>
<keyword evidence="2" id="KW-0472">Membrane</keyword>
<dbReference type="SUPFAM" id="SSF54001">
    <property type="entry name" value="Cysteine proteinases"/>
    <property type="match status" value="1"/>
</dbReference>
<dbReference type="RefSeq" id="WP_264848337.1">
    <property type="nucleotide sequence ID" value="NZ_BRXR01000001.1"/>
</dbReference>
<dbReference type="InterPro" id="IPR052901">
    <property type="entry name" value="Bact_TGase-like"/>
</dbReference>
<keyword evidence="2" id="KW-1133">Transmembrane helix</keyword>
<reference evidence="4 5" key="1">
    <citation type="journal article" date="2024" name="Int. J. Syst. Evol. Microbiol.">
        <title>Clostridium omnivorum sp. nov., isolated from anoxic soil under the treatment of reductive soil disinfestation.</title>
        <authorList>
            <person name="Ueki A."/>
            <person name="Tonouchi A."/>
            <person name="Kaku N."/>
            <person name="Honma S."/>
            <person name="Ueki K."/>
        </authorList>
    </citation>
    <scope>NUCLEOTIDE SEQUENCE [LARGE SCALE GENOMIC DNA]</scope>
    <source>
        <strain evidence="4 5">E14</strain>
    </source>
</reference>
<name>A0ABQ5N1J0_9CLOT</name>
<sequence length="757" mass="87879">MSWLKENKIFILLTYINFIFILRLMKISYKIEGFSYVYITALFIGATLIYWFYHSVLKRGLYKFLFTLGIVVSLLVFFYFKSGIVLNFINNDIIHNFNTINTKLYNTIDTSFSEFKAVFAIAVPLIILFNMLLMTKGLPNNILILNLTIILLLWYTGYTDDVKNYLFQYVFLNLITYCVNTYIKNSANMRKHGIRVMLNSKKVSLYMILFCLAVAQFSIIMPQNFGAKYSTSIKSRFHNQFANDKETDELKGKKIRYDLSYSGYDGNKNRLGGSLTLNDLTAFKVKSDKPYYLIGTIKDYYDGSSWDQSEKKYSYKDKGDKLTVNSLDISKGYLMDSGSSMTIYPQELNTSTYFTPSYAVDLNPEKGDVFYDDIPTFMNSSMTQKPYTVKFMQISEVGKLKLADVSTASKGVGPIYYSETYKKYLQLPDNISPAIYKLVYDITKDSKNDLEKVKKIKDYLSSNYTYSIKVSDLPEGKEFVDYFLFTEKKGYCTYFASALTVMCRIAGVPARYVEGFNMTERKDDKGLYVVSNENAHAWTEVLFMENQQMGIWYTVDAVPDGPTLVREQKKNEEKVDNTQNSPDVSGMNSNIKRNGRDQNLDGSEGSEIQKLSLKVLVLIYFISIILLITIGRILWSLIRKRRIINSNSIIPLYLYSMRRLKTIGIVKPDYLGDVEFIQNVNGKELRARLTIVSNLVYEEFYGKKTALEFDKKEFYNFIEKHLKRRQNIFVYFIKKYFYINFSAILKFFKVKFKSKSI</sequence>
<dbReference type="Proteomes" id="UP001208567">
    <property type="component" value="Unassembled WGS sequence"/>
</dbReference>
<feature type="transmembrane region" description="Helical" evidence="2">
    <location>
        <begin position="615"/>
        <end position="635"/>
    </location>
</feature>
<feature type="region of interest" description="Disordered" evidence="1">
    <location>
        <begin position="567"/>
        <end position="603"/>
    </location>
</feature>
<dbReference type="InterPro" id="IPR002931">
    <property type="entry name" value="Transglutaminase-like"/>
</dbReference>
<keyword evidence="2" id="KW-0812">Transmembrane</keyword>
<feature type="transmembrane region" description="Helical" evidence="2">
    <location>
        <begin position="142"/>
        <end position="159"/>
    </location>
</feature>
<feature type="transmembrane region" description="Helical" evidence="2">
    <location>
        <begin position="728"/>
        <end position="748"/>
    </location>
</feature>
<dbReference type="PANTHER" id="PTHR42736">
    <property type="entry name" value="PROTEIN-GLUTAMINE GAMMA-GLUTAMYLTRANSFERASE"/>
    <property type="match status" value="1"/>
</dbReference>
<comment type="caution">
    <text evidence="4">The sequence shown here is derived from an EMBL/GenBank/DDBJ whole genome shotgun (WGS) entry which is preliminary data.</text>
</comment>
<feature type="transmembrane region" description="Helical" evidence="2">
    <location>
        <begin position="203"/>
        <end position="221"/>
    </location>
</feature>